<organism evidence="1 2">
    <name type="scientific">Mucilaginibacter paludis DSM 18603</name>
    <dbReference type="NCBI Taxonomy" id="714943"/>
    <lineage>
        <taxon>Bacteria</taxon>
        <taxon>Pseudomonadati</taxon>
        <taxon>Bacteroidota</taxon>
        <taxon>Sphingobacteriia</taxon>
        <taxon>Sphingobacteriales</taxon>
        <taxon>Sphingobacteriaceae</taxon>
        <taxon>Mucilaginibacter</taxon>
    </lineage>
</organism>
<sequence>MLNIDQYIAEKSITIHEAIADRKIIYLDLKYWILLRDANAEPERA</sequence>
<dbReference type="AlphaFoldDB" id="H1YCV5"/>
<protein>
    <submittedName>
        <fullName evidence="1">Uncharacterized protein</fullName>
    </submittedName>
</protein>
<dbReference type="Proteomes" id="UP000002774">
    <property type="component" value="Chromosome"/>
</dbReference>
<proteinExistence type="predicted"/>
<gene>
    <name evidence="1" type="ORF">Mucpa_0950</name>
</gene>
<dbReference type="EMBL" id="CM001403">
    <property type="protein sequence ID" value="EHQ25126.1"/>
    <property type="molecule type" value="Genomic_DNA"/>
</dbReference>
<dbReference type="HOGENOM" id="CLU_3202194_0_0_10"/>
<evidence type="ECO:0000313" key="2">
    <source>
        <dbReference type="Proteomes" id="UP000002774"/>
    </source>
</evidence>
<accession>H1YCV5</accession>
<keyword evidence="2" id="KW-1185">Reference proteome</keyword>
<reference evidence="1" key="1">
    <citation type="submission" date="2011-09" db="EMBL/GenBank/DDBJ databases">
        <title>The permanent draft genome of Mucilaginibacter paludis DSM 18603.</title>
        <authorList>
            <consortium name="US DOE Joint Genome Institute (JGI-PGF)"/>
            <person name="Lucas S."/>
            <person name="Han J."/>
            <person name="Lapidus A."/>
            <person name="Bruce D."/>
            <person name="Goodwin L."/>
            <person name="Pitluck S."/>
            <person name="Peters L."/>
            <person name="Kyrpides N."/>
            <person name="Mavromatis K."/>
            <person name="Ivanova N."/>
            <person name="Mikhailova N."/>
            <person name="Held B."/>
            <person name="Detter J.C."/>
            <person name="Tapia R."/>
            <person name="Han C."/>
            <person name="Land M."/>
            <person name="Hauser L."/>
            <person name="Markowitz V."/>
            <person name="Cheng J.-F."/>
            <person name="Hugenholtz P."/>
            <person name="Woyke T."/>
            <person name="Wu D."/>
            <person name="Tindall B."/>
            <person name="Brambilla E."/>
            <person name="Klenk H.-P."/>
            <person name="Eisen J.A."/>
        </authorList>
    </citation>
    <scope>NUCLEOTIDE SEQUENCE [LARGE SCALE GENOMIC DNA]</scope>
    <source>
        <strain evidence="1">DSM 18603</strain>
    </source>
</reference>
<dbReference type="RefSeq" id="WP_008504769.1">
    <property type="nucleotide sequence ID" value="NZ_CM001403.1"/>
</dbReference>
<name>H1YCV5_9SPHI</name>
<evidence type="ECO:0000313" key="1">
    <source>
        <dbReference type="EMBL" id="EHQ25126.1"/>
    </source>
</evidence>
<dbReference type="OrthoDB" id="744966at2"/>